<dbReference type="Gene3D" id="3.10.129.10">
    <property type="entry name" value="Hotdog Thioesterase"/>
    <property type="match status" value="1"/>
</dbReference>
<dbReference type="PANTHER" id="PTHR43437:SF3">
    <property type="entry name" value="HYDROXYACYL-THIOESTER DEHYDRATASE TYPE 2, MITOCHONDRIAL"/>
    <property type="match status" value="1"/>
</dbReference>
<dbReference type="Proteomes" id="UP000292302">
    <property type="component" value="Unassembled WGS sequence"/>
</dbReference>
<sequence length="145" mass="15237">MSSMPNTFDDLQVDDCLSLSRSISAADVALFAELCGDDNPLHMDDAFAAGTAFGRRVVHGMFSAALISAVHTRLTGPGFVYVGQNLSFKGPVHIGDTLSVEVWVAEKKAAKQVLVCESRVVNQNGVSVVEGRSALKALGAVSLDA</sequence>
<dbReference type="Pfam" id="PF01575">
    <property type="entry name" value="MaoC_dehydratas"/>
    <property type="match status" value="1"/>
</dbReference>
<dbReference type="PANTHER" id="PTHR43437">
    <property type="entry name" value="HYDROXYACYL-THIOESTER DEHYDRATASE TYPE 2, MITOCHONDRIAL-RELATED"/>
    <property type="match status" value="1"/>
</dbReference>
<dbReference type="AlphaFoldDB" id="A0A4Q9QPE6"/>
<accession>A0A4Q9QPE6</accession>
<dbReference type="GO" id="GO:0019171">
    <property type="term" value="F:(3R)-hydroxyacyl-[acyl-carrier-protein] dehydratase activity"/>
    <property type="evidence" value="ECO:0007669"/>
    <property type="project" value="TreeGrafter"/>
</dbReference>
<evidence type="ECO:0000313" key="3">
    <source>
        <dbReference type="Proteomes" id="UP000292302"/>
    </source>
</evidence>
<dbReference type="GO" id="GO:0005835">
    <property type="term" value="C:fatty acid synthase complex"/>
    <property type="evidence" value="ECO:0007669"/>
    <property type="project" value="InterPro"/>
</dbReference>
<evidence type="ECO:0000313" key="2">
    <source>
        <dbReference type="EMBL" id="TBU81185.1"/>
    </source>
</evidence>
<dbReference type="GO" id="GO:0006633">
    <property type="term" value="P:fatty acid biosynthetic process"/>
    <property type="evidence" value="ECO:0007669"/>
    <property type="project" value="InterPro"/>
</dbReference>
<dbReference type="EMBL" id="QJUI01000006">
    <property type="protein sequence ID" value="TBU81185.1"/>
    <property type="molecule type" value="Genomic_DNA"/>
</dbReference>
<dbReference type="InterPro" id="IPR050965">
    <property type="entry name" value="UPF0336/Enoyl-CoA_hydratase"/>
</dbReference>
<organism evidence="2 3">
    <name type="scientific">Phytopseudomonas daroniae</name>
    <dbReference type="NCBI Taxonomy" id="2487519"/>
    <lineage>
        <taxon>Bacteria</taxon>
        <taxon>Pseudomonadati</taxon>
        <taxon>Pseudomonadota</taxon>
        <taxon>Gammaproteobacteria</taxon>
        <taxon>Pseudomonadales</taxon>
        <taxon>Pseudomonadaceae</taxon>
        <taxon>Phytopseudomonas</taxon>
    </lineage>
</organism>
<dbReference type="OrthoDB" id="5298629at2"/>
<gene>
    <name evidence="2" type="ORF">DNK06_08715</name>
</gene>
<evidence type="ECO:0000259" key="1">
    <source>
        <dbReference type="Pfam" id="PF01575"/>
    </source>
</evidence>
<dbReference type="SUPFAM" id="SSF54637">
    <property type="entry name" value="Thioesterase/thiol ester dehydrase-isomerase"/>
    <property type="match status" value="1"/>
</dbReference>
<dbReference type="InterPro" id="IPR029069">
    <property type="entry name" value="HotDog_dom_sf"/>
</dbReference>
<dbReference type="GO" id="GO:0004312">
    <property type="term" value="F:fatty acid synthase activity"/>
    <property type="evidence" value="ECO:0007669"/>
    <property type="project" value="InterPro"/>
</dbReference>
<dbReference type="PRINTS" id="PR01483">
    <property type="entry name" value="FASYNTHASE"/>
</dbReference>
<comment type="caution">
    <text evidence="2">The sequence shown here is derived from an EMBL/GenBank/DDBJ whole genome shotgun (WGS) entry which is preliminary data.</text>
</comment>
<dbReference type="InterPro" id="IPR003965">
    <property type="entry name" value="Fatty_acid_synthase"/>
</dbReference>
<dbReference type="CDD" id="cd03449">
    <property type="entry name" value="R_hydratase"/>
    <property type="match status" value="1"/>
</dbReference>
<reference evidence="2 3" key="1">
    <citation type="submission" date="2018-06" db="EMBL/GenBank/DDBJ databases">
        <title>Three novel Pseudomonas species isolated from symptomatic oak.</title>
        <authorList>
            <person name="Bueno-Gonzalez V."/>
            <person name="Brady C."/>
        </authorList>
    </citation>
    <scope>NUCLEOTIDE SEQUENCE [LARGE SCALE GENOMIC DNA]</scope>
    <source>
        <strain evidence="2 3">P9A</strain>
    </source>
</reference>
<name>A0A4Q9QPE6_9GAMM</name>
<feature type="domain" description="MaoC-like" evidence="1">
    <location>
        <begin position="20"/>
        <end position="120"/>
    </location>
</feature>
<protein>
    <submittedName>
        <fullName evidence="2">Dehydratase</fullName>
    </submittedName>
</protein>
<dbReference type="InterPro" id="IPR002539">
    <property type="entry name" value="MaoC-like_dom"/>
</dbReference>
<keyword evidence="3" id="KW-1185">Reference proteome</keyword>
<proteinExistence type="predicted"/>
<dbReference type="RefSeq" id="WP_131179641.1">
    <property type="nucleotide sequence ID" value="NZ_QJUI01000006.1"/>
</dbReference>